<reference evidence="1 2" key="1">
    <citation type="submission" date="2015-06" db="EMBL/GenBank/DDBJ databases">
        <title>R. anatipestifer strain HXb2 is the most virulent strain so far, and the genome sequence would help us uncover the pathogenesis.</title>
        <authorList>
            <person name="Hu Q."/>
            <person name="Qi J."/>
            <person name="Bo H."/>
            <person name="Liu G."/>
            <person name="Tao M."/>
            <person name="Ding Y."/>
            <person name="Xue Y."/>
        </authorList>
    </citation>
    <scope>NUCLEOTIDE SEQUENCE [LARGE SCALE GENOMIC DNA]</scope>
    <source>
        <strain evidence="1 2">HXb2</strain>
    </source>
</reference>
<dbReference type="AlphaFoldDB" id="A0A1S7DUQ7"/>
<sequence>MLTFASEIMFRKSIIYGFIICYLISFSEVREVFKLPILLEHFIEHRNDNPKMSFGQFITLHYLSGDVHDDDYEKDMKLPFKSQNQNISASIVLAMPTNFDFKIKSSKIYKETSQNFGYSDSFTIDNSDLVFHPPRLV</sequence>
<dbReference type="RefSeq" id="WP_236682802.1">
    <property type="nucleotide sequence ID" value="NZ_CP011859.1"/>
</dbReference>
<evidence type="ECO:0000313" key="2">
    <source>
        <dbReference type="Proteomes" id="UP000189883"/>
    </source>
</evidence>
<dbReference type="Proteomes" id="UP000189883">
    <property type="component" value="Chromosome"/>
</dbReference>
<name>A0A1S7DUQ7_RIEAN</name>
<organism evidence="1 2">
    <name type="scientific">Riemerella anatipestifer</name>
    <name type="common">Moraxella anatipestifer</name>
    <dbReference type="NCBI Taxonomy" id="34085"/>
    <lineage>
        <taxon>Bacteria</taxon>
        <taxon>Pseudomonadati</taxon>
        <taxon>Bacteroidota</taxon>
        <taxon>Flavobacteriia</taxon>
        <taxon>Flavobacteriales</taxon>
        <taxon>Weeksellaceae</taxon>
        <taxon>Riemerella</taxon>
    </lineage>
</organism>
<accession>A0A1S7DUQ7</accession>
<gene>
    <name evidence="1" type="ORF">AB406_1905</name>
</gene>
<evidence type="ECO:0000313" key="1">
    <source>
        <dbReference type="EMBL" id="AQY22846.1"/>
    </source>
</evidence>
<dbReference type="EMBL" id="CP011859">
    <property type="protein sequence ID" value="AQY22846.1"/>
    <property type="molecule type" value="Genomic_DNA"/>
</dbReference>
<proteinExistence type="predicted"/>
<protein>
    <submittedName>
        <fullName evidence="1">Uncharacterized protein</fullName>
    </submittedName>
</protein>